<protein>
    <recommendedName>
        <fullName evidence="1">HTH cro/C1-type domain-containing protein</fullName>
    </recommendedName>
</protein>
<dbReference type="InterPro" id="IPR001387">
    <property type="entry name" value="Cro/C1-type_HTH"/>
</dbReference>
<sequence>MSYPKIKMTLIEQTITNAIKSSGFSNYEIANRLNVSRSLVGRWRNTGKISVEKLGALCDLLNLDANKLLQSSYKQEADLPQLKQEIIQLVRCHSEESDYLLKATKKLLS</sequence>
<reference evidence="2 3" key="1">
    <citation type="journal article" date="2012" name="Int. J. Syst. Evol. Microbiol.">
        <title>Vibrio caribbeanicus sp. nov., isolated from the marine sponge Scleritoderma cyanea.</title>
        <authorList>
            <person name="Hoffmann M."/>
            <person name="Monday S.R."/>
            <person name="Allard M.W."/>
            <person name="Strain E.A."/>
            <person name="Whittaker P."/>
            <person name="Naum M."/>
            <person name="McCarthy P.J."/>
            <person name="Lopez J.V."/>
            <person name="Fischer M."/>
            <person name="Brown E.W."/>
        </authorList>
    </citation>
    <scope>NUCLEOTIDE SEQUENCE [LARGE SCALE GENOMIC DNA]</scope>
    <source>
        <strain evidence="2 3">ATCC 700023</strain>
    </source>
</reference>
<dbReference type="Proteomes" id="UP000004605">
    <property type="component" value="Unassembled WGS sequence"/>
</dbReference>
<dbReference type="GO" id="GO:0003677">
    <property type="term" value="F:DNA binding"/>
    <property type="evidence" value="ECO:0007669"/>
    <property type="project" value="InterPro"/>
</dbReference>
<evidence type="ECO:0000259" key="1">
    <source>
        <dbReference type="PROSITE" id="PS50943"/>
    </source>
</evidence>
<dbReference type="InterPro" id="IPR010982">
    <property type="entry name" value="Lambda_DNA-bd_dom_sf"/>
</dbReference>
<dbReference type="AlphaFoldDB" id="F9RXX7"/>
<comment type="caution">
    <text evidence="2">The sequence shown here is derived from an EMBL/GenBank/DDBJ whole genome shotgun (WGS) entry which is preliminary data.</text>
</comment>
<dbReference type="EMBL" id="AFWF01000027">
    <property type="protein sequence ID" value="EGU47177.1"/>
    <property type="molecule type" value="Genomic_DNA"/>
</dbReference>
<dbReference type="PROSITE" id="PS50943">
    <property type="entry name" value="HTH_CROC1"/>
    <property type="match status" value="1"/>
</dbReference>
<organism evidence="2 3">
    <name type="scientific">Vibrio ichthyoenteri ATCC 700023</name>
    <dbReference type="NCBI Taxonomy" id="870968"/>
    <lineage>
        <taxon>Bacteria</taxon>
        <taxon>Pseudomonadati</taxon>
        <taxon>Pseudomonadota</taxon>
        <taxon>Gammaproteobacteria</taxon>
        <taxon>Vibrionales</taxon>
        <taxon>Vibrionaceae</taxon>
        <taxon>Vibrio</taxon>
    </lineage>
</organism>
<evidence type="ECO:0000313" key="2">
    <source>
        <dbReference type="EMBL" id="EGU47177.1"/>
    </source>
</evidence>
<gene>
    <name evidence="2" type="ORF">VII00023_19054</name>
</gene>
<dbReference type="Gene3D" id="1.10.260.40">
    <property type="entry name" value="lambda repressor-like DNA-binding domains"/>
    <property type="match status" value="1"/>
</dbReference>
<accession>F9RXX7</accession>
<keyword evidence="3" id="KW-1185">Reference proteome</keyword>
<name>F9RXX7_9VIBR</name>
<feature type="domain" description="HTH cro/C1-type" evidence="1">
    <location>
        <begin position="28"/>
        <end position="68"/>
    </location>
</feature>
<proteinExistence type="predicted"/>
<evidence type="ECO:0000313" key="3">
    <source>
        <dbReference type="Proteomes" id="UP000004605"/>
    </source>
</evidence>
<dbReference type="CDD" id="cd00093">
    <property type="entry name" value="HTH_XRE"/>
    <property type="match status" value="1"/>
</dbReference>
<dbReference type="SUPFAM" id="SSF47413">
    <property type="entry name" value="lambda repressor-like DNA-binding domains"/>
    <property type="match status" value="1"/>
</dbReference>
<dbReference type="RefSeq" id="WP_006710722.1">
    <property type="nucleotide sequence ID" value="NZ_AFWF01000027.1"/>
</dbReference>